<keyword evidence="2 4" id="KW-0547">Nucleotide-binding</keyword>
<dbReference type="InterPro" id="IPR037171">
    <property type="entry name" value="NagB/RpiA_transferase-like"/>
</dbReference>
<reference evidence="7" key="1">
    <citation type="submission" date="2017-09" db="EMBL/GenBank/DDBJ databases">
        <title>Metaegenomics of thermophilic ammonia-oxidizing enrichment culture.</title>
        <authorList>
            <person name="Kato S."/>
            <person name="Suzuki K."/>
        </authorList>
    </citation>
    <scope>NUCLEOTIDE SEQUENCE [LARGE SCALE GENOMIC DNA]</scope>
</reference>
<dbReference type="NCBIfam" id="TIGR02727">
    <property type="entry name" value="MTHFS_bact"/>
    <property type="match status" value="1"/>
</dbReference>
<accession>A0A2H5XER0</accession>
<organism evidence="6 7">
    <name type="scientific">Candidatus Fervidibacter japonicus</name>
    <dbReference type="NCBI Taxonomy" id="2035412"/>
    <lineage>
        <taxon>Bacteria</taxon>
        <taxon>Candidatus Fervidibacterota</taxon>
        <taxon>Candidatus Fervidibacter</taxon>
    </lineage>
</organism>
<comment type="cofactor">
    <cofactor evidence="5">
        <name>Mg(2+)</name>
        <dbReference type="ChEBI" id="CHEBI:18420"/>
    </cofactor>
</comment>
<name>A0A2H5XER0_9BACT</name>
<dbReference type="PANTHER" id="PTHR23407:SF1">
    <property type="entry name" value="5-FORMYLTETRAHYDROFOLATE CYCLO-LIGASE"/>
    <property type="match status" value="1"/>
</dbReference>
<keyword evidence="3 4" id="KW-0067">ATP-binding</keyword>
<comment type="similarity">
    <text evidence="1 5">Belongs to the 5-formyltetrahydrofolate cyclo-ligase family.</text>
</comment>
<evidence type="ECO:0000256" key="3">
    <source>
        <dbReference type="ARBA" id="ARBA00022840"/>
    </source>
</evidence>
<evidence type="ECO:0000256" key="5">
    <source>
        <dbReference type="RuleBase" id="RU361279"/>
    </source>
</evidence>
<dbReference type="SUPFAM" id="SSF100950">
    <property type="entry name" value="NagB/RpiA/CoA transferase-like"/>
    <property type="match status" value="1"/>
</dbReference>
<dbReference type="PIRSF" id="PIRSF006806">
    <property type="entry name" value="FTHF_cligase"/>
    <property type="match status" value="1"/>
</dbReference>
<dbReference type="GO" id="GO:0030272">
    <property type="term" value="F:5-formyltetrahydrofolate cyclo-ligase activity"/>
    <property type="evidence" value="ECO:0007669"/>
    <property type="project" value="UniProtKB-EC"/>
</dbReference>
<keyword evidence="5" id="KW-0479">Metal-binding</keyword>
<dbReference type="Gene3D" id="3.40.50.10420">
    <property type="entry name" value="NagB/RpiA/CoA transferase-like"/>
    <property type="match status" value="1"/>
</dbReference>
<dbReference type="EC" id="6.3.3.2" evidence="5"/>
<dbReference type="GO" id="GO:0046872">
    <property type="term" value="F:metal ion binding"/>
    <property type="evidence" value="ECO:0007669"/>
    <property type="project" value="UniProtKB-KW"/>
</dbReference>
<dbReference type="EMBL" id="BEHT01000034">
    <property type="protein sequence ID" value="GBC99678.1"/>
    <property type="molecule type" value="Genomic_DNA"/>
</dbReference>
<evidence type="ECO:0000256" key="4">
    <source>
        <dbReference type="PIRSR" id="PIRSR006806-1"/>
    </source>
</evidence>
<dbReference type="InterPro" id="IPR002698">
    <property type="entry name" value="FTHF_cligase"/>
</dbReference>
<dbReference type="AlphaFoldDB" id="A0A2H5XER0"/>
<evidence type="ECO:0000313" key="6">
    <source>
        <dbReference type="EMBL" id="GBC99678.1"/>
    </source>
</evidence>
<evidence type="ECO:0000256" key="2">
    <source>
        <dbReference type="ARBA" id="ARBA00022741"/>
    </source>
</evidence>
<feature type="binding site" evidence="4">
    <location>
        <position position="41"/>
    </location>
    <ligand>
        <name>substrate</name>
    </ligand>
</feature>
<dbReference type="GO" id="GO:0005524">
    <property type="term" value="F:ATP binding"/>
    <property type="evidence" value="ECO:0007669"/>
    <property type="project" value="UniProtKB-KW"/>
</dbReference>
<gene>
    <name evidence="6" type="ORF">HRbin17_02208</name>
</gene>
<dbReference type="Proteomes" id="UP000236173">
    <property type="component" value="Unassembled WGS sequence"/>
</dbReference>
<comment type="catalytic activity">
    <reaction evidence="5">
        <text>(6S)-5-formyl-5,6,7,8-tetrahydrofolate + ATP = (6R)-5,10-methenyltetrahydrofolate + ADP + phosphate</text>
        <dbReference type="Rhea" id="RHEA:10488"/>
        <dbReference type="ChEBI" id="CHEBI:30616"/>
        <dbReference type="ChEBI" id="CHEBI:43474"/>
        <dbReference type="ChEBI" id="CHEBI:57455"/>
        <dbReference type="ChEBI" id="CHEBI:57457"/>
        <dbReference type="ChEBI" id="CHEBI:456216"/>
        <dbReference type="EC" id="6.3.3.2"/>
    </reaction>
</comment>
<feature type="binding site" evidence="4">
    <location>
        <begin position="125"/>
        <end position="133"/>
    </location>
    <ligand>
        <name>ATP</name>
        <dbReference type="ChEBI" id="CHEBI:30616"/>
    </ligand>
</feature>
<dbReference type="InterPro" id="IPR024185">
    <property type="entry name" value="FTHF_cligase-like_sf"/>
</dbReference>
<dbReference type="Pfam" id="PF01812">
    <property type="entry name" value="5-FTHF_cyc-lig"/>
    <property type="match status" value="1"/>
</dbReference>
<keyword evidence="6" id="KW-0436">Ligase</keyword>
<keyword evidence="5" id="KW-0460">Magnesium</keyword>
<feature type="binding site" evidence="4">
    <location>
        <position position="46"/>
    </location>
    <ligand>
        <name>substrate</name>
    </ligand>
</feature>
<proteinExistence type="inferred from homology"/>
<dbReference type="GO" id="GO:0035999">
    <property type="term" value="P:tetrahydrofolate interconversion"/>
    <property type="evidence" value="ECO:0007669"/>
    <property type="project" value="TreeGrafter"/>
</dbReference>
<comment type="caution">
    <text evidence="6">The sequence shown here is derived from an EMBL/GenBank/DDBJ whole genome shotgun (WGS) entry which is preliminary data.</text>
</comment>
<evidence type="ECO:0000256" key="1">
    <source>
        <dbReference type="ARBA" id="ARBA00010638"/>
    </source>
</evidence>
<sequence>MVQERLRALPHDERVRRTQLALQRARAFLLTVEADLAAFYMPTPEEVDIVPLIRWWQARGLSVALPCTIVPERRLEFRRVTRLETDLQQGAFGIWEPKPACPSVTPQELPLIVVPGRAFDECGNRLGRGLGYYDRFLKTLPPNTLKIAIALEAQIVPRIPTTPNDVAVDVVITEQRTLFRPH</sequence>
<protein>
    <recommendedName>
        <fullName evidence="5">5-formyltetrahydrofolate cyclo-ligase</fullName>
        <ecNumber evidence="5">6.3.3.2</ecNumber>
    </recommendedName>
</protein>
<dbReference type="PANTHER" id="PTHR23407">
    <property type="entry name" value="ATPASE INHIBITOR/5-FORMYLTETRAHYDROFOLATE CYCLO-LIGASE"/>
    <property type="match status" value="1"/>
</dbReference>
<dbReference type="GO" id="GO:0009396">
    <property type="term" value="P:folic acid-containing compound biosynthetic process"/>
    <property type="evidence" value="ECO:0007669"/>
    <property type="project" value="TreeGrafter"/>
</dbReference>
<evidence type="ECO:0000313" key="7">
    <source>
        <dbReference type="Proteomes" id="UP000236173"/>
    </source>
</evidence>